<keyword evidence="7" id="KW-1185">Reference proteome</keyword>
<dbReference type="PANTHER" id="PTHR11017:SF479">
    <property type="entry name" value="DISEASE RESISTANCE PROTEIN (TIR-NBS-LRR CLASS) FAMILY"/>
    <property type="match status" value="1"/>
</dbReference>
<evidence type="ECO:0000313" key="6">
    <source>
        <dbReference type="EMBL" id="PWA81761.1"/>
    </source>
</evidence>
<feature type="compositionally biased region" description="Basic and acidic residues" evidence="4">
    <location>
        <begin position="1037"/>
        <end position="1080"/>
    </location>
</feature>
<dbReference type="GO" id="GO:0007165">
    <property type="term" value="P:signal transduction"/>
    <property type="evidence" value="ECO:0007669"/>
    <property type="project" value="InterPro"/>
</dbReference>
<name>A0A2U1P7P1_ARTAN</name>
<evidence type="ECO:0000313" key="7">
    <source>
        <dbReference type="Proteomes" id="UP000245207"/>
    </source>
</evidence>
<dbReference type="Pfam" id="PF01582">
    <property type="entry name" value="TIR"/>
    <property type="match status" value="1"/>
</dbReference>
<dbReference type="Pfam" id="PF23282">
    <property type="entry name" value="WHD_ROQ1"/>
    <property type="match status" value="1"/>
</dbReference>
<sequence>MASSSLPTRGWTYEVFLSFRGEDTRDNFVDHLHAALVQKGLYVFKDDVMLRRGKEISFELLKAIQESKFAVVVFSKNYANSSWCLDELAKIMECQCRMGQKMLPVFYHVDPSDVRKQIGDFTFKKHMDKFKDEVNKWREALAGAANLSGWHIPEKDNGGENAFINNIVQEILDNIHPRGNENNLIGIEFHMNALNSLLKIEETKGVQIIGIYGMGGLGKTTIAQALFRRIAYKFEGSSFVKDVLLVLDDVDDVKQLEYLAATHQWFGLGSRIIITTRDEHLLSDANAKYKPALLNMDQATELFSRHAFRKNSPPDGYRELSKRAIRSAGYLPLALIVLGSFFRGRDAGVWGSALDRLAKTPDIQIFETLKLSFDSLNFFVQKIFLDIACFFKGREVNDVTRVLDSFGFYPEIGISSLIEKSLIIVSSQRLDMHDLIQEMGWQIVHKSFPDSRLWHLEQIHNAMKKKRELEFVEAIVMPNKQYNVDFDMGFSGDVFESMKNLRLLNVYQTFTSAVPTIFPDELRWLCWDYYPFSSLPVAHMDKVVGIKIFKGRIQYLWEEQTIMWNLKFIDLRQLVCLARFPNVSMAPNIERLILSNCEYLLEVDESLGSLKRLVYLDLSHCGRLKCLPLRIEMESLETLILSFCTSLERFPEFSQCMIHHLDLQIGNHIPVHLSTLLLRIDVCGSGEVAGGIRSIQFYGRGVLDESSNLKSLFLGDFPKLQKLPNEFGRLQKLEELEMAFRDDCMMYVGVPKSINMHSFTTLSSLKRLDLSLRQIGDEDFPKNLHGLSLVERLNLSGNHKLTKLPIGVSHLSNLKHLDLKECSLLENLHGIPSGIEKIWLHDCHKLLRDEESKRYLEKTLKQSFLKKRAAEEYFLSVTFPGCTIPSWFKEQQCGNQIAFKFEYDGICISYNSEVDCINALTKADDVNMWLGYIPFSLFQKRHHGDDFQHENWFRVTEEDKESKRYLGKMLKPSLLKKWVAVEGSLSVTFPGSNVPRLVQRTTTWAPNSTKVTSHMANPNHGSQKRKKETRRNRCLKRREEDEAVSREGDEAVTEKEKERDIADLREDMTTSKEPTSKRTV</sequence>
<proteinExistence type="predicted"/>
<feature type="compositionally biased region" description="Polar residues" evidence="4">
    <location>
        <begin position="1003"/>
        <end position="1021"/>
    </location>
</feature>
<reference evidence="6 7" key="1">
    <citation type="journal article" date="2018" name="Mol. Plant">
        <title>The genome of Artemisia annua provides insight into the evolution of Asteraceae family and artemisinin biosynthesis.</title>
        <authorList>
            <person name="Shen Q."/>
            <person name="Zhang L."/>
            <person name="Liao Z."/>
            <person name="Wang S."/>
            <person name="Yan T."/>
            <person name="Shi P."/>
            <person name="Liu M."/>
            <person name="Fu X."/>
            <person name="Pan Q."/>
            <person name="Wang Y."/>
            <person name="Lv Z."/>
            <person name="Lu X."/>
            <person name="Zhang F."/>
            <person name="Jiang W."/>
            <person name="Ma Y."/>
            <person name="Chen M."/>
            <person name="Hao X."/>
            <person name="Li L."/>
            <person name="Tang Y."/>
            <person name="Lv G."/>
            <person name="Zhou Y."/>
            <person name="Sun X."/>
            <person name="Brodelius P.E."/>
            <person name="Rose J.K.C."/>
            <person name="Tang K."/>
        </authorList>
    </citation>
    <scope>NUCLEOTIDE SEQUENCE [LARGE SCALE GENOMIC DNA]</scope>
    <source>
        <strain evidence="7">cv. Huhao1</strain>
        <tissue evidence="6">Leaf</tissue>
    </source>
</reference>
<dbReference type="SUPFAM" id="SSF52058">
    <property type="entry name" value="L domain-like"/>
    <property type="match status" value="1"/>
</dbReference>
<dbReference type="InterPro" id="IPR058192">
    <property type="entry name" value="WHD_ROQ1-like"/>
</dbReference>
<dbReference type="InterPro" id="IPR035897">
    <property type="entry name" value="Toll_tir_struct_dom_sf"/>
</dbReference>
<keyword evidence="3" id="KW-0520">NAD</keyword>
<dbReference type="OrthoDB" id="1901675at2759"/>
<dbReference type="InterPro" id="IPR000157">
    <property type="entry name" value="TIR_dom"/>
</dbReference>
<dbReference type="PRINTS" id="PR00364">
    <property type="entry name" value="DISEASERSIST"/>
</dbReference>
<keyword evidence="2" id="KW-0677">Repeat</keyword>
<accession>A0A2U1P7P1</accession>
<evidence type="ECO:0000256" key="3">
    <source>
        <dbReference type="ARBA" id="ARBA00023027"/>
    </source>
</evidence>
<comment type="caution">
    <text evidence="6">The sequence shown here is derived from an EMBL/GenBank/DDBJ whole genome shotgun (WGS) entry which is preliminary data.</text>
</comment>
<dbReference type="InterPro" id="IPR032675">
    <property type="entry name" value="LRR_dom_sf"/>
</dbReference>
<gene>
    <name evidence="6" type="ORF">CTI12_AA183870</name>
</gene>
<feature type="region of interest" description="Disordered" evidence="4">
    <location>
        <begin position="1003"/>
        <end position="1080"/>
    </location>
</feature>
<feature type="domain" description="TIR" evidence="5">
    <location>
        <begin position="11"/>
        <end position="171"/>
    </location>
</feature>
<dbReference type="Gene3D" id="3.40.50.300">
    <property type="entry name" value="P-loop containing nucleotide triphosphate hydrolases"/>
    <property type="match status" value="2"/>
</dbReference>
<dbReference type="Gene3D" id="3.80.10.10">
    <property type="entry name" value="Ribonuclease Inhibitor"/>
    <property type="match status" value="2"/>
</dbReference>
<dbReference type="InterPro" id="IPR002182">
    <property type="entry name" value="NB-ARC"/>
</dbReference>
<keyword evidence="1" id="KW-0433">Leucine-rich repeat</keyword>
<dbReference type="PANTHER" id="PTHR11017">
    <property type="entry name" value="LEUCINE-RICH REPEAT-CONTAINING PROTEIN"/>
    <property type="match status" value="1"/>
</dbReference>
<organism evidence="6 7">
    <name type="scientific">Artemisia annua</name>
    <name type="common">Sweet wormwood</name>
    <dbReference type="NCBI Taxonomy" id="35608"/>
    <lineage>
        <taxon>Eukaryota</taxon>
        <taxon>Viridiplantae</taxon>
        <taxon>Streptophyta</taxon>
        <taxon>Embryophyta</taxon>
        <taxon>Tracheophyta</taxon>
        <taxon>Spermatophyta</taxon>
        <taxon>Magnoliopsida</taxon>
        <taxon>eudicotyledons</taxon>
        <taxon>Gunneridae</taxon>
        <taxon>Pentapetalae</taxon>
        <taxon>asterids</taxon>
        <taxon>campanulids</taxon>
        <taxon>Asterales</taxon>
        <taxon>Asteraceae</taxon>
        <taxon>Asteroideae</taxon>
        <taxon>Anthemideae</taxon>
        <taxon>Artemisiinae</taxon>
        <taxon>Artemisia</taxon>
    </lineage>
</organism>
<dbReference type="SUPFAM" id="SSF52200">
    <property type="entry name" value="Toll/Interleukin receptor TIR domain"/>
    <property type="match status" value="1"/>
</dbReference>
<dbReference type="FunFam" id="3.40.50.10140:FF:000007">
    <property type="entry name" value="Disease resistance protein (TIR-NBS-LRR class)"/>
    <property type="match status" value="1"/>
</dbReference>
<dbReference type="Gene3D" id="1.10.8.430">
    <property type="entry name" value="Helical domain of apoptotic protease-activating factors"/>
    <property type="match status" value="1"/>
</dbReference>
<dbReference type="GO" id="GO:0043531">
    <property type="term" value="F:ADP binding"/>
    <property type="evidence" value="ECO:0007669"/>
    <property type="project" value="InterPro"/>
</dbReference>
<evidence type="ECO:0000256" key="2">
    <source>
        <dbReference type="ARBA" id="ARBA00022737"/>
    </source>
</evidence>
<dbReference type="SMART" id="SM00255">
    <property type="entry name" value="TIR"/>
    <property type="match status" value="1"/>
</dbReference>
<dbReference type="Proteomes" id="UP000245207">
    <property type="component" value="Unassembled WGS sequence"/>
</dbReference>
<dbReference type="PROSITE" id="PS50104">
    <property type="entry name" value="TIR"/>
    <property type="match status" value="1"/>
</dbReference>
<dbReference type="InterPro" id="IPR027417">
    <property type="entry name" value="P-loop_NTPase"/>
</dbReference>
<dbReference type="STRING" id="35608.A0A2U1P7P1"/>
<dbReference type="InterPro" id="IPR042197">
    <property type="entry name" value="Apaf_helical"/>
</dbReference>
<dbReference type="EMBL" id="PKPP01001552">
    <property type="protein sequence ID" value="PWA81761.1"/>
    <property type="molecule type" value="Genomic_DNA"/>
</dbReference>
<evidence type="ECO:0000256" key="4">
    <source>
        <dbReference type="SAM" id="MobiDB-lite"/>
    </source>
</evidence>
<protein>
    <submittedName>
        <fullName evidence="6">Disease resistance protein (TIR-NBS-LRR class) family</fullName>
    </submittedName>
</protein>
<evidence type="ECO:0000259" key="5">
    <source>
        <dbReference type="PROSITE" id="PS50104"/>
    </source>
</evidence>
<dbReference type="SUPFAM" id="SSF52540">
    <property type="entry name" value="P-loop containing nucleoside triphosphate hydrolases"/>
    <property type="match status" value="1"/>
</dbReference>
<evidence type="ECO:0000256" key="1">
    <source>
        <dbReference type="ARBA" id="ARBA00022614"/>
    </source>
</evidence>
<dbReference type="AlphaFoldDB" id="A0A2U1P7P1"/>
<dbReference type="Pfam" id="PF00931">
    <property type="entry name" value="NB-ARC"/>
    <property type="match status" value="2"/>
</dbReference>
<dbReference type="Gene3D" id="3.40.50.10140">
    <property type="entry name" value="Toll/interleukin-1 receptor homology (TIR) domain"/>
    <property type="match status" value="1"/>
</dbReference>
<dbReference type="GO" id="GO:0006952">
    <property type="term" value="P:defense response"/>
    <property type="evidence" value="ECO:0007669"/>
    <property type="project" value="InterPro"/>
</dbReference>
<feature type="compositionally biased region" description="Basic residues" evidence="4">
    <location>
        <begin position="1022"/>
        <end position="1036"/>
    </location>
</feature>
<dbReference type="InterPro" id="IPR044974">
    <property type="entry name" value="Disease_R_plants"/>
</dbReference>